<dbReference type="Proteomes" id="UP001058072">
    <property type="component" value="Chromosome"/>
</dbReference>
<keyword evidence="4" id="KW-1185">Reference proteome</keyword>
<evidence type="ECO:0000313" key="5">
    <source>
        <dbReference type="Proteomes" id="UP001058072"/>
    </source>
</evidence>
<protein>
    <submittedName>
        <fullName evidence="3">MBL fold metallo-hydrolase</fullName>
    </submittedName>
</protein>
<dbReference type="EMBL" id="CP071249">
    <property type="protein sequence ID" value="UUF05219.1"/>
    <property type="molecule type" value="Genomic_DNA"/>
</dbReference>
<dbReference type="CDD" id="cd07731">
    <property type="entry name" value="ComA-like_MBL-fold"/>
    <property type="match status" value="1"/>
</dbReference>
<dbReference type="SMART" id="SM00849">
    <property type="entry name" value="Lactamase_B"/>
    <property type="match status" value="1"/>
</dbReference>
<sequence length="306" mass="34395">MEFLYMTKTSSSKLHFTLLLLINITLLSACHSGDLSKENRLSTSVNLSDAPLEINILETGKSDCIVIKVEDKTVMIDTGLDQNGEKIADFLEKEQIDVIDYLIISHLDKDHIGGAETILDEVAVSKVIQPNYTRDTKQYKQYTEALKDHELNPIYLANDMTFKLNDATFIISPPLQEEYELSNDYSLITSVSYGDQSFLFAGDAESIRLSEFLATSPLHYTLLKLPHHGRYSEKLDELLTAISPTYGIITCSEEEYADTEVLELLAKHHVQTLMTSDGPIVIRSDGKNISVHQQLKTIISFKQKGD</sequence>
<dbReference type="InterPro" id="IPR036866">
    <property type="entry name" value="RibonucZ/Hydroxyglut_hydro"/>
</dbReference>
<dbReference type="InterPro" id="IPR052159">
    <property type="entry name" value="Competence_DNA_uptake"/>
</dbReference>
<evidence type="ECO:0000313" key="3">
    <source>
        <dbReference type="EMBL" id="UUF09325.1"/>
    </source>
</evidence>
<dbReference type="Gene3D" id="3.60.15.10">
    <property type="entry name" value="Ribonuclease Z/Hydroxyacylglutathione hydrolase-like"/>
    <property type="match status" value="1"/>
</dbReference>
<dbReference type="SUPFAM" id="SSF56281">
    <property type="entry name" value="Metallo-hydrolase/oxidoreductase"/>
    <property type="match status" value="1"/>
</dbReference>
<evidence type="ECO:0000259" key="1">
    <source>
        <dbReference type="SMART" id="SM00849"/>
    </source>
</evidence>
<accession>A0A9Q9FHG0</accession>
<evidence type="ECO:0000313" key="4">
    <source>
        <dbReference type="Proteomes" id="UP001058016"/>
    </source>
</evidence>
<proteinExistence type="predicted"/>
<dbReference type="PANTHER" id="PTHR30619">
    <property type="entry name" value="DNA INTERNALIZATION/COMPETENCE PROTEIN COMEC/REC2"/>
    <property type="match status" value="1"/>
</dbReference>
<dbReference type="Proteomes" id="UP001058016">
    <property type="component" value="Chromosome"/>
</dbReference>
<feature type="domain" description="Metallo-beta-lactamase" evidence="1">
    <location>
        <begin position="61"/>
        <end position="252"/>
    </location>
</feature>
<dbReference type="AlphaFoldDB" id="A0A9Q9FHG0"/>
<dbReference type="Pfam" id="PF00753">
    <property type="entry name" value="Lactamase_B"/>
    <property type="match status" value="1"/>
</dbReference>
<gene>
    <name evidence="2" type="ORF">J0J69_08960</name>
    <name evidence="3" type="ORF">J0J70_05020</name>
</gene>
<dbReference type="PANTHER" id="PTHR30619:SF1">
    <property type="entry name" value="RECOMBINATION PROTEIN 2"/>
    <property type="match status" value="1"/>
</dbReference>
<reference evidence="3 4" key="1">
    <citation type="submission" date="2021-03" db="EMBL/GenBank/DDBJ databases">
        <title>Comparative Genomics and Metabolomics in the genus Turicibacter.</title>
        <authorList>
            <person name="Maki J."/>
            <person name="Looft T."/>
        </authorList>
    </citation>
    <scope>NUCLEOTIDE SEQUENCE</scope>
    <source>
        <strain evidence="3">ISU324</strain>
        <strain evidence="2 4">MMM721</strain>
    </source>
</reference>
<dbReference type="InterPro" id="IPR001279">
    <property type="entry name" value="Metallo-B-lactamas"/>
</dbReference>
<organism evidence="3 5">
    <name type="scientific">Turicibacter bilis</name>
    <dbReference type="NCBI Taxonomy" id="2735723"/>
    <lineage>
        <taxon>Bacteria</taxon>
        <taxon>Bacillati</taxon>
        <taxon>Bacillota</taxon>
        <taxon>Erysipelotrichia</taxon>
        <taxon>Erysipelotrichales</taxon>
        <taxon>Turicibacteraceae</taxon>
        <taxon>Turicibacter</taxon>
    </lineage>
</organism>
<evidence type="ECO:0000313" key="2">
    <source>
        <dbReference type="EMBL" id="UUF05219.1"/>
    </source>
</evidence>
<name>A0A9Q9FHG0_9FIRM</name>
<dbReference type="EMBL" id="CP071250">
    <property type="protein sequence ID" value="UUF09325.1"/>
    <property type="molecule type" value="Genomic_DNA"/>
</dbReference>
<dbReference type="InterPro" id="IPR035681">
    <property type="entry name" value="ComA-like_MBL"/>
</dbReference>